<dbReference type="GO" id="GO:0070939">
    <property type="term" value="C:Dsl1/NZR complex"/>
    <property type="evidence" value="ECO:0007669"/>
    <property type="project" value="TreeGrafter"/>
</dbReference>
<keyword evidence="3" id="KW-0256">Endoplasmic reticulum</keyword>
<evidence type="ECO:0000313" key="7">
    <source>
        <dbReference type="Proteomes" id="UP000324832"/>
    </source>
</evidence>
<comment type="subcellular location">
    <subcellularLocation>
        <location evidence="1">Endoplasmic reticulum</location>
    </subcellularLocation>
</comment>
<keyword evidence="4" id="KW-0653">Protein transport</keyword>
<proteinExistence type="predicted"/>
<protein>
    <recommendedName>
        <fullName evidence="5">Sec39 domain-containing protein</fullName>
    </recommendedName>
</protein>
<keyword evidence="2" id="KW-0813">Transport</keyword>
<sequence length="1278" mass="142294">MLAGSSDAESCSWAVERVRELERVVSGCSKLAGRAVPASPRELAHVLRVPDPAHCARLLTRLARSHHVAAHATEKSKQKEWSSVLKDMVDLQTTIFSYVSREEVHEIYASALLTSGDADSIRLAGEVLSVALNRHSSRLVDYETSVRLVTTAATEYFNSASSLLDPALTLAKSCLLLIERGNPAVETEIDLIDALPLLHSFRIQMLPIQVRLCEDRMKLIEECLTSEESAYMASEKLLQLAKLLRVAGDHDDASMVLHRVCEQAVRANAGAVAVNVALRVAALRCSGAGTGAAAAARMAGVLHAAALLPAAADAPPHTRRTLLAAAAATAPPEHIANILNDRLKVEVERLSPKPSMLGGSAGYTWTSTDDEFSDALSTPVTEKKDILSPLQNEKKPLINFLVDTIQSKLIPSDVSSELETEAYKAERKVHFQEFYRTLYPQAEVSPWYYCYNKFSVENELERGPESPLSALNVYYMRDALGDRPQRQHEIHVLEKYAENCLYRDTALSVACFARCADVGRLRELASTVYHETAVASVMYAALLKCGVAGLKDHVYFSRPRDMALIALESKGPSSDHMEIVRHCIRSLCASSEARQLRDVGLDVNTLLYHADPDYRQELVYRLASCKQEVNGRMACRLAMKYGMDVVDVWVRHLTADPTLAHLTPSYVADFATIPHAHQRIVEVIWPQMAGANHPTLINYFTLLKNVDEKLPVYGLTPAEHIKILKKAKAASPDLNYKLLVEGPTEEEYTSHILHIIKPENAALLTKFLRTLPSTFKIPVPVNVIYTKWLIRYFFDASASNSTKKWMQRYRECVSYFSKLSQHDILAFLDAVCFSSEAIQLHRVPGATRSLMLMQGAEYCQQEHDSELNINKNDGSWSIACQQVSSWASFLDSFHSGAVRCVRDAVLPPHSDAWIELEMSHGDPERVLGAISGLVFTTNVTLPALESLLQCLNLQLEVPQLFQHIADNFVHDLDDTVTLVSRMTQYHKEGATFPDPLVELVLQKASHFGLPPHKQLPLLSLSQRTSHDTADLQKVAASTIDLIRTEWPDQQFAKHLTEEQISIEEERASLFNECVRACTGWRQRRALADVIHCWPLTRDQDGRSVQCAYIKRLIQAEDGHPDETRALLKLLLRKPLLTDEEVEWCVSDCEGTGTVTACWLLALSNVAHKHRLLLNVLDKHRKSMQSQMVDDELVSELLKQGLFIKLVSSPLYSSIVTYILSSEASGEPSTTYTVTRAVQELMNAGFLAEAGHLRLLSMGVPASLSGFTESVLYCKKLFK</sequence>
<dbReference type="InterPro" id="IPR013244">
    <property type="entry name" value="Sec39_domain"/>
</dbReference>
<dbReference type="GO" id="GO:0006890">
    <property type="term" value="P:retrograde vesicle-mediated transport, Golgi to endoplasmic reticulum"/>
    <property type="evidence" value="ECO:0007669"/>
    <property type="project" value="InterPro"/>
</dbReference>
<name>A0A5E4QZ37_9NEOP</name>
<gene>
    <name evidence="6" type="ORF">LSINAPIS_LOCUS12695</name>
</gene>
<evidence type="ECO:0000256" key="4">
    <source>
        <dbReference type="ARBA" id="ARBA00022927"/>
    </source>
</evidence>
<evidence type="ECO:0000256" key="3">
    <source>
        <dbReference type="ARBA" id="ARBA00022824"/>
    </source>
</evidence>
<dbReference type="EMBL" id="FZQP02006110">
    <property type="protein sequence ID" value="VVD02487.1"/>
    <property type="molecule type" value="Genomic_DNA"/>
</dbReference>
<reference evidence="6 7" key="1">
    <citation type="submission" date="2017-07" db="EMBL/GenBank/DDBJ databases">
        <authorList>
            <person name="Talla V."/>
            <person name="Backstrom N."/>
        </authorList>
    </citation>
    <scope>NUCLEOTIDE SEQUENCE [LARGE SCALE GENOMIC DNA]</scope>
</reference>
<feature type="domain" description="Sec39" evidence="5">
    <location>
        <begin position="19"/>
        <end position="250"/>
    </location>
</feature>
<dbReference type="AlphaFoldDB" id="A0A5E4QZ37"/>
<organism evidence="6 7">
    <name type="scientific">Leptidea sinapis</name>
    <dbReference type="NCBI Taxonomy" id="189913"/>
    <lineage>
        <taxon>Eukaryota</taxon>
        <taxon>Metazoa</taxon>
        <taxon>Ecdysozoa</taxon>
        <taxon>Arthropoda</taxon>
        <taxon>Hexapoda</taxon>
        <taxon>Insecta</taxon>
        <taxon>Pterygota</taxon>
        <taxon>Neoptera</taxon>
        <taxon>Endopterygota</taxon>
        <taxon>Lepidoptera</taxon>
        <taxon>Glossata</taxon>
        <taxon>Ditrysia</taxon>
        <taxon>Papilionoidea</taxon>
        <taxon>Pieridae</taxon>
        <taxon>Dismorphiinae</taxon>
        <taxon>Leptidea</taxon>
    </lineage>
</organism>
<dbReference type="GO" id="GO:0000149">
    <property type="term" value="F:SNARE binding"/>
    <property type="evidence" value="ECO:0007669"/>
    <property type="project" value="TreeGrafter"/>
</dbReference>
<evidence type="ECO:0000256" key="2">
    <source>
        <dbReference type="ARBA" id="ARBA00022448"/>
    </source>
</evidence>
<dbReference type="GO" id="GO:0015031">
    <property type="term" value="P:protein transport"/>
    <property type="evidence" value="ECO:0007669"/>
    <property type="project" value="UniProtKB-KW"/>
</dbReference>
<evidence type="ECO:0000256" key="1">
    <source>
        <dbReference type="ARBA" id="ARBA00004240"/>
    </source>
</evidence>
<evidence type="ECO:0000259" key="5">
    <source>
        <dbReference type="Pfam" id="PF08314"/>
    </source>
</evidence>
<keyword evidence="7" id="KW-1185">Reference proteome</keyword>
<dbReference type="Pfam" id="PF08314">
    <property type="entry name" value="Sec39"/>
    <property type="match status" value="1"/>
</dbReference>
<dbReference type="PANTHER" id="PTHR15922:SF2">
    <property type="entry name" value="NBAS SUBUNIT OF NRZ TETHERING COMPLEX"/>
    <property type="match status" value="1"/>
</dbReference>
<accession>A0A5E4QZ37</accession>
<dbReference type="Proteomes" id="UP000324832">
    <property type="component" value="Unassembled WGS sequence"/>
</dbReference>
<evidence type="ECO:0000313" key="6">
    <source>
        <dbReference type="EMBL" id="VVD02487.1"/>
    </source>
</evidence>
<dbReference type="PANTHER" id="PTHR15922">
    <property type="entry name" value="NEUROBLASTOMA-AMPLIFIED SEQUENCE"/>
    <property type="match status" value="1"/>
</dbReference>